<dbReference type="InterPro" id="IPR017969">
    <property type="entry name" value="Heavy-metal-associated_CS"/>
</dbReference>
<dbReference type="GO" id="GO:0005507">
    <property type="term" value="F:copper ion binding"/>
    <property type="evidence" value="ECO:0007669"/>
    <property type="project" value="TreeGrafter"/>
</dbReference>
<comment type="subcellular location">
    <subcellularLocation>
        <location evidence="1">Cell membrane</location>
        <topology evidence="1">Multi-pass membrane protein</topology>
    </subcellularLocation>
</comment>
<evidence type="ECO:0000256" key="12">
    <source>
        <dbReference type="ARBA" id="ARBA00022967"/>
    </source>
</evidence>
<dbReference type="PROSITE" id="PS00154">
    <property type="entry name" value="ATPASE_E1_E2"/>
    <property type="match status" value="1"/>
</dbReference>
<dbReference type="Gene3D" id="3.40.1110.10">
    <property type="entry name" value="Calcium-transporting ATPase, cytoplasmic domain N"/>
    <property type="match status" value="1"/>
</dbReference>
<keyword evidence="15" id="KW-0406">Ion transport</keyword>
<dbReference type="AlphaFoldDB" id="A0A345Y9V9"/>
<dbReference type="SFLD" id="SFLDG00002">
    <property type="entry name" value="C1.7:_P-type_atpase_like"/>
    <property type="match status" value="1"/>
</dbReference>
<keyword evidence="10 19" id="KW-0067">ATP-binding</keyword>
<dbReference type="InterPro" id="IPR023299">
    <property type="entry name" value="ATPase_P-typ_cyto_dom_N"/>
</dbReference>
<keyword evidence="8 19" id="KW-0547">Nucleotide-binding</keyword>
<dbReference type="SFLD" id="SFLDS00003">
    <property type="entry name" value="Haloacid_Dehalogenase"/>
    <property type="match status" value="1"/>
</dbReference>
<dbReference type="InterPro" id="IPR018303">
    <property type="entry name" value="ATPase_P-typ_P_site"/>
</dbReference>
<evidence type="ECO:0000256" key="10">
    <source>
        <dbReference type="ARBA" id="ARBA00022840"/>
    </source>
</evidence>
<evidence type="ECO:0000256" key="1">
    <source>
        <dbReference type="ARBA" id="ARBA00004651"/>
    </source>
</evidence>
<dbReference type="PROSITE" id="PS50846">
    <property type="entry name" value="HMA_2"/>
    <property type="match status" value="2"/>
</dbReference>
<dbReference type="SUPFAM" id="SSF55008">
    <property type="entry name" value="HMA, heavy metal-associated domain"/>
    <property type="match status" value="2"/>
</dbReference>
<keyword evidence="12" id="KW-1278">Translocase</keyword>
<keyword evidence="5" id="KW-0597">Phosphoprotein</keyword>
<keyword evidence="16 19" id="KW-0472">Membrane</keyword>
<dbReference type="Gene3D" id="2.70.150.10">
    <property type="entry name" value="Calcium-transporting ATPase, cytoplasmic transduction domain A"/>
    <property type="match status" value="1"/>
</dbReference>
<dbReference type="CDD" id="cd02094">
    <property type="entry name" value="P-type_ATPase_Cu-like"/>
    <property type="match status" value="1"/>
</dbReference>
<dbReference type="GO" id="GO:0005524">
    <property type="term" value="F:ATP binding"/>
    <property type="evidence" value="ECO:0007669"/>
    <property type="project" value="UniProtKB-UniRule"/>
</dbReference>
<dbReference type="GO" id="GO:0005886">
    <property type="term" value="C:plasma membrane"/>
    <property type="evidence" value="ECO:0007669"/>
    <property type="project" value="UniProtKB-SubCell"/>
</dbReference>
<dbReference type="InterPro" id="IPR001757">
    <property type="entry name" value="P_typ_ATPase"/>
</dbReference>
<keyword evidence="13 19" id="KW-1133">Transmembrane helix</keyword>
<dbReference type="RefSeq" id="WP_115434638.1">
    <property type="nucleotide sequence ID" value="NZ_CP031337.1"/>
</dbReference>
<gene>
    <name evidence="21" type="ORF">DWG20_15500</name>
</gene>
<comment type="similarity">
    <text evidence="2 19">Belongs to the cation transport ATPase (P-type) (TC 3.A.3) family. Type IB subfamily.</text>
</comment>
<dbReference type="InterPro" id="IPR023214">
    <property type="entry name" value="HAD_sf"/>
</dbReference>
<proteinExistence type="inferred from homology"/>
<feature type="transmembrane region" description="Helical" evidence="19">
    <location>
        <begin position="759"/>
        <end position="779"/>
    </location>
</feature>
<comment type="catalytic activity">
    <reaction evidence="17">
        <text>Cu(2+)(in) + ATP + H2O = Cu(2+)(out) + ADP + phosphate + H(+)</text>
        <dbReference type="Rhea" id="RHEA:10376"/>
        <dbReference type="ChEBI" id="CHEBI:15377"/>
        <dbReference type="ChEBI" id="CHEBI:15378"/>
        <dbReference type="ChEBI" id="CHEBI:29036"/>
        <dbReference type="ChEBI" id="CHEBI:30616"/>
        <dbReference type="ChEBI" id="CHEBI:43474"/>
        <dbReference type="ChEBI" id="CHEBI:456216"/>
        <dbReference type="EC" id="7.2.2.9"/>
    </reaction>
</comment>
<dbReference type="Pfam" id="PF00702">
    <property type="entry name" value="Hydrolase"/>
    <property type="match status" value="1"/>
</dbReference>
<evidence type="ECO:0000256" key="5">
    <source>
        <dbReference type="ARBA" id="ARBA00022553"/>
    </source>
</evidence>
<evidence type="ECO:0000256" key="15">
    <source>
        <dbReference type="ARBA" id="ARBA00023065"/>
    </source>
</evidence>
<protein>
    <submittedName>
        <fullName evidence="21">Cu(2+)-exporting ATPase</fullName>
    </submittedName>
</protein>
<feature type="domain" description="HMA" evidence="20">
    <location>
        <begin position="3"/>
        <end position="68"/>
    </location>
</feature>
<dbReference type="PANTHER" id="PTHR43520:SF8">
    <property type="entry name" value="P-TYPE CU(+) TRANSPORTER"/>
    <property type="match status" value="1"/>
</dbReference>
<keyword evidence="4 19" id="KW-1003">Cell membrane</keyword>
<dbReference type="NCBIfam" id="TIGR01511">
    <property type="entry name" value="ATPase-IB1_Cu"/>
    <property type="match status" value="1"/>
</dbReference>
<dbReference type="InterPro" id="IPR036163">
    <property type="entry name" value="HMA_dom_sf"/>
</dbReference>
<evidence type="ECO:0000256" key="11">
    <source>
        <dbReference type="ARBA" id="ARBA00022842"/>
    </source>
</evidence>
<evidence type="ECO:0000256" key="4">
    <source>
        <dbReference type="ARBA" id="ARBA00022475"/>
    </source>
</evidence>
<evidence type="ECO:0000256" key="7">
    <source>
        <dbReference type="ARBA" id="ARBA00022723"/>
    </source>
</evidence>
<dbReference type="GO" id="GO:0016887">
    <property type="term" value="F:ATP hydrolysis activity"/>
    <property type="evidence" value="ECO:0007669"/>
    <property type="project" value="InterPro"/>
</dbReference>
<dbReference type="NCBIfam" id="TIGR01525">
    <property type="entry name" value="ATPase-IB_hvy"/>
    <property type="match status" value="1"/>
</dbReference>
<feature type="transmembrane region" description="Helical" evidence="19">
    <location>
        <begin position="218"/>
        <end position="240"/>
    </location>
</feature>
<evidence type="ECO:0000256" key="17">
    <source>
        <dbReference type="ARBA" id="ARBA00047424"/>
    </source>
</evidence>
<keyword evidence="11" id="KW-0460">Magnesium</keyword>
<dbReference type="InterPro" id="IPR023298">
    <property type="entry name" value="ATPase_P-typ_TM_dom_sf"/>
</dbReference>
<dbReference type="InterPro" id="IPR008250">
    <property type="entry name" value="ATPase_P-typ_transduc_dom_A_sf"/>
</dbReference>
<dbReference type="NCBIfam" id="TIGR01494">
    <property type="entry name" value="ATPase_P-type"/>
    <property type="match status" value="1"/>
</dbReference>
<feature type="transmembrane region" description="Helical" evidence="19">
    <location>
        <begin position="430"/>
        <end position="458"/>
    </location>
</feature>
<keyword evidence="14" id="KW-0186">Copper</keyword>
<evidence type="ECO:0000256" key="3">
    <source>
        <dbReference type="ARBA" id="ARBA00022448"/>
    </source>
</evidence>
<dbReference type="EMBL" id="CP031337">
    <property type="protein sequence ID" value="AXK40711.1"/>
    <property type="molecule type" value="Genomic_DNA"/>
</dbReference>
<evidence type="ECO:0000256" key="16">
    <source>
        <dbReference type="ARBA" id="ARBA00023136"/>
    </source>
</evidence>
<evidence type="ECO:0000313" key="21">
    <source>
        <dbReference type="EMBL" id="AXK40711.1"/>
    </source>
</evidence>
<evidence type="ECO:0000259" key="20">
    <source>
        <dbReference type="PROSITE" id="PS50846"/>
    </source>
</evidence>
<dbReference type="Pfam" id="PF00403">
    <property type="entry name" value="HMA"/>
    <property type="match status" value="2"/>
</dbReference>
<dbReference type="KEGG" id="ccah:DWG20_15500"/>
<dbReference type="OrthoDB" id="8552908at2"/>
<evidence type="ECO:0000256" key="18">
    <source>
        <dbReference type="ARBA" id="ARBA00049289"/>
    </source>
</evidence>
<dbReference type="InterPro" id="IPR006121">
    <property type="entry name" value="HMA_dom"/>
</dbReference>
<dbReference type="PANTHER" id="PTHR43520">
    <property type="entry name" value="ATP7, ISOFORM B"/>
    <property type="match status" value="1"/>
</dbReference>
<keyword evidence="7 19" id="KW-0479">Metal-binding</keyword>
<feature type="transmembrane region" description="Helical" evidence="19">
    <location>
        <begin position="736"/>
        <end position="753"/>
    </location>
</feature>
<dbReference type="SFLD" id="SFLDF00027">
    <property type="entry name" value="p-type_atpase"/>
    <property type="match status" value="1"/>
</dbReference>
<reference evidence="21 22" key="1">
    <citation type="submission" date="2018-07" db="EMBL/GenBank/DDBJ databases">
        <title>Crenobacter cavernae sp. nov., isolated from a karst cave.</title>
        <authorList>
            <person name="Zhu H."/>
        </authorList>
    </citation>
    <scope>NUCLEOTIDE SEQUENCE [LARGE SCALE GENOMIC DNA]</scope>
    <source>
        <strain evidence="21 22">K1W11S-77</strain>
    </source>
</reference>
<dbReference type="GO" id="GO:0043682">
    <property type="term" value="F:P-type divalent copper transporter activity"/>
    <property type="evidence" value="ECO:0007669"/>
    <property type="project" value="UniProtKB-EC"/>
</dbReference>
<dbReference type="GO" id="GO:0140581">
    <property type="term" value="F:P-type monovalent copper transporter activity"/>
    <property type="evidence" value="ECO:0007669"/>
    <property type="project" value="UniProtKB-EC"/>
</dbReference>
<keyword evidence="6 19" id="KW-0812">Transmembrane</keyword>
<dbReference type="Pfam" id="PF00122">
    <property type="entry name" value="E1-E2_ATPase"/>
    <property type="match status" value="1"/>
</dbReference>
<dbReference type="PRINTS" id="PR00119">
    <property type="entry name" value="CATATPASE"/>
</dbReference>
<dbReference type="CDD" id="cd00371">
    <property type="entry name" value="HMA"/>
    <property type="match status" value="2"/>
</dbReference>
<dbReference type="InterPro" id="IPR059000">
    <property type="entry name" value="ATPase_P-type_domA"/>
</dbReference>
<accession>A0A345Y9V9</accession>
<dbReference type="InterPro" id="IPR044492">
    <property type="entry name" value="P_typ_ATPase_HD_dom"/>
</dbReference>
<dbReference type="SUPFAM" id="SSF56784">
    <property type="entry name" value="HAD-like"/>
    <property type="match status" value="1"/>
</dbReference>
<evidence type="ECO:0000256" key="9">
    <source>
        <dbReference type="ARBA" id="ARBA00022796"/>
    </source>
</evidence>
<dbReference type="InterPro" id="IPR027256">
    <property type="entry name" value="P-typ_ATPase_IB"/>
</dbReference>
<keyword evidence="9" id="KW-0187">Copper transport</keyword>
<evidence type="ECO:0000256" key="6">
    <source>
        <dbReference type="ARBA" id="ARBA00022692"/>
    </source>
</evidence>
<dbReference type="FunFam" id="3.30.70.100:FF:000005">
    <property type="entry name" value="Copper-exporting P-type ATPase A"/>
    <property type="match status" value="1"/>
</dbReference>
<dbReference type="GO" id="GO:0055070">
    <property type="term" value="P:copper ion homeostasis"/>
    <property type="evidence" value="ECO:0007669"/>
    <property type="project" value="TreeGrafter"/>
</dbReference>
<name>A0A345Y9V9_9NEIS</name>
<feature type="domain" description="HMA" evidence="20">
    <location>
        <begin position="70"/>
        <end position="135"/>
    </location>
</feature>
<dbReference type="PROSITE" id="PS01047">
    <property type="entry name" value="HMA_1"/>
    <property type="match status" value="1"/>
</dbReference>
<evidence type="ECO:0000256" key="2">
    <source>
        <dbReference type="ARBA" id="ARBA00006024"/>
    </source>
</evidence>
<evidence type="ECO:0000256" key="19">
    <source>
        <dbReference type="RuleBase" id="RU362081"/>
    </source>
</evidence>
<dbReference type="InterPro" id="IPR036412">
    <property type="entry name" value="HAD-like_sf"/>
</dbReference>
<evidence type="ECO:0000256" key="8">
    <source>
        <dbReference type="ARBA" id="ARBA00022741"/>
    </source>
</evidence>
<dbReference type="FunFam" id="3.40.50.1000:FF:000144">
    <property type="entry name" value="copper-transporting ATPase 1 isoform X2"/>
    <property type="match status" value="1"/>
</dbReference>
<evidence type="ECO:0000256" key="13">
    <source>
        <dbReference type="ARBA" id="ARBA00022989"/>
    </source>
</evidence>
<dbReference type="SUPFAM" id="SSF81665">
    <property type="entry name" value="Calcium ATPase, transmembrane domain M"/>
    <property type="match status" value="1"/>
</dbReference>
<keyword evidence="3" id="KW-0813">Transport</keyword>
<feature type="transmembrane region" description="Helical" evidence="19">
    <location>
        <begin position="159"/>
        <end position="182"/>
    </location>
</feature>
<evidence type="ECO:0000256" key="14">
    <source>
        <dbReference type="ARBA" id="ARBA00023008"/>
    </source>
</evidence>
<dbReference type="Gene3D" id="3.40.50.1000">
    <property type="entry name" value="HAD superfamily/HAD-like"/>
    <property type="match status" value="1"/>
</dbReference>
<comment type="catalytic activity">
    <reaction evidence="18">
        <text>Cu(+)(in) + ATP + H2O = Cu(+)(out) + ADP + phosphate + H(+)</text>
        <dbReference type="Rhea" id="RHEA:25792"/>
        <dbReference type="ChEBI" id="CHEBI:15377"/>
        <dbReference type="ChEBI" id="CHEBI:15378"/>
        <dbReference type="ChEBI" id="CHEBI:30616"/>
        <dbReference type="ChEBI" id="CHEBI:43474"/>
        <dbReference type="ChEBI" id="CHEBI:49552"/>
        <dbReference type="ChEBI" id="CHEBI:456216"/>
        <dbReference type="EC" id="7.2.2.8"/>
    </reaction>
</comment>
<dbReference type="Proteomes" id="UP000254537">
    <property type="component" value="Chromosome"/>
</dbReference>
<sequence length="784" mass="80584">MTTALTLPIAGMSCAACATRLEKVLNRQRGVKAAVSFASESARLELADDAPDVAMLAELVARAGFSVPNETVELAIEGMSCSSCVARIEKVTQRLPGVTAAVNFASETGHFSFPAGSVTPQQLMDAVKKAGYAARVTAAEGATERDAEKQALWLAERRVFIVAAILTAPFLVEMAGMAAGFHEIIPRWLQFALATPVQFWAGARFYRGAWHALRGGSANMDVLIALGTSIAWLFSSVVWLAGRHDWHVYFEASAGVITLVCLGKLLETRAKGRTGEAIAALMKQAPTVARVERGGELVEVPVSSLAIGDVVQVRHGESLPADGVVLSGKASVDESLLTGESLPVDKSEGDAVFAGTANVAGSVRVRATGVGQATQLAEIVRLVADAQGSKAPIQRRADRLSAVFVPAVLVVALFTFVATGLFAVDWSAALIHAVAVLVIACPCALGLATPTAVMVGIGNGARHGVLFRTATALETAGRLTTLVVDKTGTLTRGEPALVAIAPLSGLDEVSLLAWAAAAEAGSEHPMARALLTAARERGLVLPEVEGFDATVGAGVTASLAEVGEVRIGAPDWVGRVDAGEVTRLAEGGRTVLAMAVDGAPTALFAIADTVRDSSPTAVKALMAMGVEVVMLTGDNETVAAAVAARCGIVRFVAGVKPAGKAAEVERLKAAGGVVGMAGDGMNDAPALAAADVGFAMGGGADVAIKTADVTLMHGDLMHLVAAIRLSQASLSKIRQNLFFAFVYNVLGIPLAAIGLLSPVIAGAAMAASSVSVVGNALLLKRWRP</sequence>
<organism evidence="21 22">
    <name type="scientific">Crenobacter cavernae</name>
    <dbReference type="NCBI Taxonomy" id="2290923"/>
    <lineage>
        <taxon>Bacteria</taxon>
        <taxon>Pseudomonadati</taxon>
        <taxon>Pseudomonadota</taxon>
        <taxon>Betaproteobacteria</taxon>
        <taxon>Neisseriales</taxon>
        <taxon>Neisseriaceae</taxon>
        <taxon>Crenobacter</taxon>
    </lineage>
</organism>
<dbReference type="Gene3D" id="3.30.70.100">
    <property type="match status" value="2"/>
</dbReference>
<dbReference type="SUPFAM" id="SSF81653">
    <property type="entry name" value="Calcium ATPase, transduction domain A"/>
    <property type="match status" value="1"/>
</dbReference>
<evidence type="ECO:0000313" key="22">
    <source>
        <dbReference type="Proteomes" id="UP000254537"/>
    </source>
</evidence>
<feature type="transmembrane region" description="Helical" evidence="19">
    <location>
        <begin position="400"/>
        <end position="424"/>
    </location>
</feature>
<dbReference type="FunFam" id="2.70.150.10:FF:000002">
    <property type="entry name" value="Copper-transporting ATPase 1, putative"/>
    <property type="match status" value="1"/>
</dbReference>